<feature type="transmembrane region" description="Helical" evidence="5">
    <location>
        <begin position="392"/>
        <end position="412"/>
    </location>
</feature>
<evidence type="ECO:0000256" key="4">
    <source>
        <dbReference type="ARBA" id="ARBA00023136"/>
    </source>
</evidence>
<comment type="caution">
    <text evidence="6">The sequence shown here is derived from an EMBL/GenBank/DDBJ whole genome shotgun (WGS) entry which is preliminary data.</text>
</comment>
<evidence type="ECO:0000313" key="6">
    <source>
        <dbReference type="EMBL" id="KAK7844776.1"/>
    </source>
</evidence>
<dbReference type="PANTHER" id="PTHR24064">
    <property type="entry name" value="SOLUTE CARRIER FAMILY 22 MEMBER"/>
    <property type="match status" value="1"/>
</dbReference>
<evidence type="ECO:0000256" key="2">
    <source>
        <dbReference type="ARBA" id="ARBA00022692"/>
    </source>
</evidence>
<keyword evidence="4 5" id="KW-0472">Membrane</keyword>
<keyword evidence="2 5" id="KW-0812">Transmembrane</keyword>
<dbReference type="AlphaFoldDB" id="A0AAW0L3A1"/>
<evidence type="ECO:0000256" key="1">
    <source>
        <dbReference type="ARBA" id="ARBA00004141"/>
    </source>
</evidence>
<evidence type="ECO:0000256" key="5">
    <source>
        <dbReference type="SAM" id="Phobius"/>
    </source>
</evidence>
<dbReference type="Gene3D" id="1.20.1250.20">
    <property type="entry name" value="MFS general substrate transporter like domains"/>
    <property type="match status" value="2"/>
</dbReference>
<dbReference type="InterPro" id="IPR036259">
    <property type="entry name" value="MFS_trans_sf"/>
</dbReference>
<accession>A0AAW0L3A1</accession>
<evidence type="ECO:0000256" key="3">
    <source>
        <dbReference type="ARBA" id="ARBA00022989"/>
    </source>
</evidence>
<gene>
    <name evidence="6" type="primary">OCT3_6</name>
    <name evidence="6" type="ORF">CFP56_010346</name>
</gene>
<organism evidence="6 7">
    <name type="scientific">Quercus suber</name>
    <name type="common">Cork oak</name>
    <dbReference type="NCBI Taxonomy" id="58331"/>
    <lineage>
        <taxon>Eukaryota</taxon>
        <taxon>Viridiplantae</taxon>
        <taxon>Streptophyta</taxon>
        <taxon>Embryophyta</taxon>
        <taxon>Tracheophyta</taxon>
        <taxon>Spermatophyta</taxon>
        <taxon>Magnoliopsida</taxon>
        <taxon>eudicotyledons</taxon>
        <taxon>Gunneridae</taxon>
        <taxon>Pentapetalae</taxon>
        <taxon>rosids</taxon>
        <taxon>fabids</taxon>
        <taxon>Fagales</taxon>
        <taxon>Fagaceae</taxon>
        <taxon>Quercus</taxon>
    </lineage>
</organism>
<dbReference type="EMBL" id="PKMF04000180">
    <property type="protein sequence ID" value="KAK7844776.1"/>
    <property type="molecule type" value="Genomic_DNA"/>
</dbReference>
<reference evidence="6 7" key="1">
    <citation type="journal article" date="2018" name="Sci. Data">
        <title>The draft genome sequence of cork oak.</title>
        <authorList>
            <person name="Ramos A.M."/>
            <person name="Usie A."/>
            <person name="Barbosa P."/>
            <person name="Barros P.M."/>
            <person name="Capote T."/>
            <person name="Chaves I."/>
            <person name="Simoes F."/>
            <person name="Abreu I."/>
            <person name="Carrasquinho I."/>
            <person name="Faro C."/>
            <person name="Guimaraes J.B."/>
            <person name="Mendonca D."/>
            <person name="Nobrega F."/>
            <person name="Rodrigues L."/>
            <person name="Saibo N.J.M."/>
            <person name="Varela M.C."/>
            <person name="Egas C."/>
            <person name="Matos J."/>
            <person name="Miguel C.M."/>
            <person name="Oliveira M.M."/>
            <person name="Ricardo C.P."/>
            <person name="Goncalves S."/>
        </authorList>
    </citation>
    <scope>NUCLEOTIDE SEQUENCE [LARGE SCALE GENOMIC DNA]</scope>
    <source>
        <strain evidence="7">cv. HL8</strain>
    </source>
</reference>
<feature type="transmembrane region" description="Helical" evidence="5">
    <location>
        <begin position="278"/>
        <end position="300"/>
    </location>
</feature>
<comment type="subcellular location">
    <subcellularLocation>
        <location evidence="1">Membrane</location>
        <topology evidence="1">Multi-pass membrane protein</topology>
    </subcellularLocation>
</comment>
<proteinExistence type="predicted"/>
<protein>
    <submittedName>
        <fullName evidence="6">Organic cation/carnitine transporter 3</fullName>
    </submittedName>
</protein>
<name>A0AAW0L3A1_QUESU</name>
<feature type="transmembrane region" description="Helical" evidence="5">
    <location>
        <begin position="53"/>
        <end position="76"/>
    </location>
</feature>
<dbReference type="Gene3D" id="1.10.286.90">
    <property type="entry name" value="MFS transporter, transmembrane helix TM10b"/>
    <property type="match status" value="1"/>
</dbReference>
<dbReference type="Proteomes" id="UP000237347">
    <property type="component" value="Unassembled WGS sequence"/>
</dbReference>
<keyword evidence="7" id="KW-1185">Reference proteome</keyword>
<feature type="transmembrane region" description="Helical" evidence="5">
    <location>
        <begin position="126"/>
        <end position="147"/>
    </location>
</feature>
<dbReference type="SUPFAM" id="SSF103473">
    <property type="entry name" value="MFS general substrate transporter"/>
    <property type="match status" value="1"/>
</dbReference>
<feature type="transmembrane region" description="Helical" evidence="5">
    <location>
        <begin position="336"/>
        <end position="357"/>
    </location>
</feature>
<dbReference type="GO" id="GO:0016020">
    <property type="term" value="C:membrane"/>
    <property type="evidence" value="ECO:0007669"/>
    <property type="project" value="UniProtKB-SubCell"/>
</dbReference>
<keyword evidence="3 5" id="KW-1133">Transmembrane helix</keyword>
<sequence length="433" mass="47814">MQGRETEAIAVLKSISCIKGRSLDSYLSSIHHRQGISKVNPGKLMDLFKRRRALQGILATMVLGLGIGVAFFGMFFGVGNLGFNVYLTRWKRKDSLFAFCIISGISSIICVVIGSGREGMQIGLELASFFCSCFAYNVLMIFTIELYPTSVRNLTTSLARQGFAFGSVFVPILTSTGRRNEFLSLGIFGLTILFCGFFALILPETKGKKIFVTRLMNKSSPRWLFMQGRETEAIAVLKSISCIKGRSLDSYLSSIHHRQGISKVNPGKLMDLFKRRRALQGILATMVLGLGIGVAFFGMWKRKDSLFAFCIISGISSIICVVIGSGREGMQIGLELASFFCSCFAYNVLMIFTIELYPTSVRNLTTSLARQGFAFGSVFVPILTSTGRRNEFLSLGIFGLTILFCGFFALILPETKGKKIFVTRLMNKSVRIA</sequence>
<feature type="transmembrane region" description="Helical" evidence="5">
    <location>
        <begin position="182"/>
        <end position="202"/>
    </location>
</feature>
<feature type="transmembrane region" description="Helical" evidence="5">
    <location>
        <begin position="96"/>
        <end position="114"/>
    </location>
</feature>
<evidence type="ECO:0000313" key="7">
    <source>
        <dbReference type="Proteomes" id="UP000237347"/>
    </source>
</evidence>
<feature type="transmembrane region" description="Helical" evidence="5">
    <location>
        <begin position="306"/>
        <end position="324"/>
    </location>
</feature>